<sequence>MISLEWMESRACESGQPVGVQIGPHLLAVLWVDGALLWAIDGELISLHEARWILQNHT</sequence>
<gene>
    <name evidence="1" type="ORF">SAMN05443245_5854</name>
</gene>
<reference evidence="2" key="1">
    <citation type="submission" date="2016-10" db="EMBL/GenBank/DDBJ databases">
        <authorList>
            <person name="Varghese N."/>
        </authorList>
    </citation>
    <scope>NUCLEOTIDE SEQUENCE [LARGE SCALE GENOMIC DNA]</scope>
    <source>
        <strain evidence="2">GAS106B</strain>
    </source>
</reference>
<dbReference type="AlphaFoldDB" id="A0A1H1IZ09"/>
<dbReference type="Proteomes" id="UP000183487">
    <property type="component" value="Unassembled WGS sequence"/>
</dbReference>
<dbReference type="RefSeq" id="WP_171910323.1">
    <property type="nucleotide sequence ID" value="NZ_FNKP01000002.1"/>
</dbReference>
<protein>
    <submittedName>
        <fullName evidence="1">Uncharacterized protein</fullName>
    </submittedName>
</protein>
<evidence type="ECO:0000313" key="2">
    <source>
        <dbReference type="Proteomes" id="UP000183487"/>
    </source>
</evidence>
<proteinExistence type="predicted"/>
<name>A0A1H1IZ09_9BURK</name>
<evidence type="ECO:0000313" key="1">
    <source>
        <dbReference type="EMBL" id="SDR42518.1"/>
    </source>
</evidence>
<keyword evidence="2" id="KW-1185">Reference proteome</keyword>
<dbReference type="EMBL" id="FNKP01000002">
    <property type="protein sequence ID" value="SDR42518.1"/>
    <property type="molecule type" value="Genomic_DNA"/>
</dbReference>
<accession>A0A1H1IZ09</accession>
<organism evidence="1 2">
    <name type="scientific">Paraburkholderia fungorum</name>
    <dbReference type="NCBI Taxonomy" id="134537"/>
    <lineage>
        <taxon>Bacteria</taxon>
        <taxon>Pseudomonadati</taxon>
        <taxon>Pseudomonadota</taxon>
        <taxon>Betaproteobacteria</taxon>
        <taxon>Burkholderiales</taxon>
        <taxon>Burkholderiaceae</taxon>
        <taxon>Paraburkholderia</taxon>
    </lineage>
</organism>